<evidence type="ECO:0000259" key="1">
    <source>
        <dbReference type="Pfam" id="PF14681"/>
    </source>
</evidence>
<dbReference type="InterPro" id="IPR036412">
    <property type="entry name" value="HAD-like_sf"/>
</dbReference>
<dbReference type="GO" id="GO:0005737">
    <property type="term" value="C:cytoplasm"/>
    <property type="evidence" value="ECO:0007669"/>
    <property type="project" value="TreeGrafter"/>
</dbReference>
<dbReference type="InterPro" id="IPR000836">
    <property type="entry name" value="PRTase_dom"/>
</dbReference>
<keyword evidence="2" id="KW-0328">Glycosyltransferase</keyword>
<accession>A0AAJ0AGG5</accession>
<keyword evidence="3" id="KW-1185">Reference proteome</keyword>
<protein>
    <submittedName>
        <fullName evidence="2">Uracil phosphoribosyltransferase-domain-containing protein</fullName>
    </submittedName>
</protein>
<evidence type="ECO:0000313" key="3">
    <source>
        <dbReference type="Proteomes" id="UP001224890"/>
    </source>
</evidence>
<dbReference type="GO" id="GO:0000287">
    <property type="term" value="F:magnesium ion binding"/>
    <property type="evidence" value="ECO:0007669"/>
    <property type="project" value="TreeGrafter"/>
</dbReference>
<dbReference type="GO" id="GO:0036424">
    <property type="term" value="F:L-phosphoserine phosphatase activity"/>
    <property type="evidence" value="ECO:0007669"/>
    <property type="project" value="TreeGrafter"/>
</dbReference>
<dbReference type="EMBL" id="JAHMHR010000031">
    <property type="protein sequence ID" value="KAK1673459.1"/>
    <property type="molecule type" value="Genomic_DNA"/>
</dbReference>
<dbReference type="AlphaFoldDB" id="A0AAJ0AGG5"/>
<dbReference type="GeneID" id="85462564"/>
<dbReference type="Proteomes" id="UP001224890">
    <property type="component" value="Unassembled WGS sequence"/>
</dbReference>
<dbReference type="InterPro" id="IPR023214">
    <property type="entry name" value="HAD_sf"/>
</dbReference>
<dbReference type="SUPFAM" id="SSF56784">
    <property type="entry name" value="HAD-like"/>
    <property type="match status" value="1"/>
</dbReference>
<sequence>MAAEKSSDPIIVGLYGLPGSGKSYLLRHLKTYFGVGNRFQYYEGSEVIGNLVGGGLEAFKRLDKDTQNLQRKRAIQLIADECITITTGRIGIVTGHYSFWNDKNSPREIVWTMSDMRVYTHILYLDMSANRLCRRRPDLQPGHLSKWRNAEMAGLSRLSRLNGIQHMLRNLVTQDEENLGRVIKETDLLLFSNRDGDLLDTGLVLDADRTLCAVDTGTMFWERLKATSKRHDQDRIWDVPEIFEDHWLCDDPVCPLKRLFSEKNYSFASFNQAMSLHEYVDGAFDEVCKEVASAVSLYPEFMALIHALERHRGCGLRQIWKLILEREGLDDSVEIIGGGRFADCYVIIPEAKAVVVSQFQAQGVSVWAFGDSPMDLPMLKMADQAIVVVGEKRLRSKTMDAELVRAITDDKDFLPRQALIQNHSTPRLTPDQLPIVEISGQAFMESFFYRYANLRVLHATKKSASKLLMTPTRDASVAGPSLRAAHGHVGRYLATEFLTELLGLEYFPIPHVQGYKTDGHRLVDESRTAIVTLMRGDEPMAFGVSEAFPSAIFIHAKNATEITKKTLGGMKTLLLEFVDHIRGLELGIRIVVVACVVQAKAISHVLEPLACEGDLSLVALRLSDNKFTGSGGTDTGNRLFNTVHLD</sequence>
<dbReference type="InterPro" id="IPR029057">
    <property type="entry name" value="PRTase-like"/>
</dbReference>
<organism evidence="2 3">
    <name type="scientific">Colletotrichum godetiae</name>
    <dbReference type="NCBI Taxonomy" id="1209918"/>
    <lineage>
        <taxon>Eukaryota</taxon>
        <taxon>Fungi</taxon>
        <taxon>Dikarya</taxon>
        <taxon>Ascomycota</taxon>
        <taxon>Pezizomycotina</taxon>
        <taxon>Sordariomycetes</taxon>
        <taxon>Hypocreomycetidae</taxon>
        <taxon>Glomerellales</taxon>
        <taxon>Glomerellaceae</taxon>
        <taxon>Colletotrichum</taxon>
        <taxon>Colletotrichum acutatum species complex</taxon>
    </lineage>
</organism>
<feature type="domain" description="Phosphoribosyltransferase" evidence="1">
    <location>
        <begin position="575"/>
        <end position="642"/>
    </location>
</feature>
<gene>
    <name evidence="2" type="ORF">BDP55DRAFT_705568</name>
</gene>
<dbReference type="Gene3D" id="3.40.50.2020">
    <property type="match status" value="1"/>
</dbReference>
<name>A0AAJ0AGG5_9PEZI</name>
<dbReference type="PANTHER" id="PTHR43344:SF20">
    <property type="entry name" value="URACIL PHOSPHORIBOSYLTRANSFERASE"/>
    <property type="match status" value="1"/>
</dbReference>
<dbReference type="InterPro" id="IPR027417">
    <property type="entry name" value="P-loop_NTPase"/>
</dbReference>
<dbReference type="Pfam" id="PF13207">
    <property type="entry name" value="AAA_17"/>
    <property type="match status" value="1"/>
</dbReference>
<dbReference type="Pfam" id="PF14681">
    <property type="entry name" value="UPRTase"/>
    <property type="match status" value="2"/>
</dbReference>
<feature type="domain" description="Phosphoribosyltransferase" evidence="1">
    <location>
        <begin position="460"/>
        <end position="562"/>
    </location>
</feature>
<comment type="caution">
    <text evidence="2">The sequence shown here is derived from an EMBL/GenBank/DDBJ whole genome shotgun (WGS) entry which is preliminary data.</text>
</comment>
<dbReference type="GO" id="GO:0006564">
    <property type="term" value="P:L-serine biosynthetic process"/>
    <property type="evidence" value="ECO:0007669"/>
    <property type="project" value="TreeGrafter"/>
</dbReference>
<reference evidence="2" key="1">
    <citation type="submission" date="2021-06" db="EMBL/GenBank/DDBJ databases">
        <title>Comparative genomics, transcriptomics and evolutionary studies reveal genomic signatures of adaptation to plant cell wall in hemibiotrophic fungi.</title>
        <authorList>
            <consortium name="DOE Joint Genome Institute"/>
            <person name="Baroncelli R."/>
            <person name="Diaz J.F."/>
            <person name="Benocci T."/>
            <person name="Peng M."/>
            <person name="Battaglia E."/>
            <person name="Haridas S."/>
            <person name="Andreopoulos W."/>
            <person name="Labutti K."/>
            <person name="Pangilinan J."/>
            <person name="Floch G.L."/>
            <person name="Makela M.R."/>
            <person name="Henrissat B."/>
            <person name="Grigoriev I.V."/>
            <person name="Crouch J.A."/>
            <person name="De Vries R.P."/>
            <person name="Sukno S.A."/>
            <person name="Thon M.R."/>
        </authorList>
    </citation>
    <scope>NUCLEOTIDE SEQUENCE</scope>
    <source>
        <strain evidence="2">CBS 193.32</strain>
    </source>
</reference>
<dbReference type="PANTHER" id="PTHR43344">
    <property type="entry name" value="PHOSPHOSERINE PHOSPHATASE"/>
    <property type="match status" value="1"/>
</dbReference>
<dbReference type="InterPro" id="IPR050582">
    <property type="entry name" value="HAD-like_SerB"/>
</dbReference>
<dbReference type="RefSeq" id="XP_060427462.1">
    <property type="nucleotide sequence ID" value="XM_060578038.1"/>
</dbReference>
<dbReference type="Pfam" id="PF12710">
    <property type="entry name" value="HAD"/>
    <property type="match status" value="1"/>
</dbReference>
<dbReference type="SUPFAM" id="SSF52540">
    <property type="entry name" value="P-loop containing nucleoside triphosphate hydrolases"/>
    <property type="match status" value="1"/>
</dbReference>
<proteinExistence type="predicted"/>
<keyword evidence="2" id="KW-0808">Transferase</keyword>
<evidence type="ECO:0000313" key="2">
    <source>
        <dbReference type="EMBL" id="KAK1673459.1"/>
    </source>
</evidence>
<dbReference type="GO" id="GO:0016757">
    <property type="term" value="F:glycosyltransferase activity"/>
    <property type="evidence" value="ECO:0007669"/>
    <property type="project" value="UniProtKB-KW"/>
</dbReference>
<dbReference type="Gene3D" id="3.40.50.300">
    <property type="entry name" value="P-loop containing nucleotide triphosphate hydrolases"/>
    <property type="match status" value="1"/>
</dbReference>
<dbReference type="SUPFAM" id="SSF53271">
    <property type="entry name" value="PRTase-like"/>
    <property type="match status" value="1"/>
</dbReference>
<dbReference type="Gene3D" id="3.40.50.1000">
    <property type="entry name" value="HAD superfamily/HAD-like"/>
    <property type="match status" value="1"/>
</dbReference>